<dbReference type="SUPFAM" id="SSF47396">
    <property type="entry name" value="Transcription factor IIA (TFIIA), alpha-helical domain"/>
    <property type="match status" value="1"/>
</dbReference>
<evidence type="ECO:0000256" key="2">
    <source>
        <dbReference type="ARBA" id="ARBA00010059"/>
    </source>
</evidence>
<dbReference type="PANTHER" id="PTHR12694:SF8">
    <property type="entry name" value="TRANSCRIPTION INITIATION FACTOR IIA SUBUNIT 1"/>
    <property type="match status" value="1"/>
</dbReference>
<dbReference type="InterPro" id="IPR009088">
    <property type="entry name" value="TFIIA_b-brl"/>
</dbReference>
<dbReference type="Proteomes" id="UP000678499">
    <property type="component" value="Unassembled WGS sequence"/>
</dbReference>
<dbReference type="CDD" id="cd07976">
    <property type="entry name" value="TFIIA_alpha_beta_like"/>
    <property type="match status" value="2"/>
</dbReference>
<dbReference type="Gene3D" id="2.30.18.10">
    <property type="entry name" value="Transcription factor IIA (TFIIA), beta-barrel domain"/>
    <property type="match status" value="1"/>
</dbReference>
<name>A0A7R9GA65_9CRUS</name>
<dbReference type="Pfam" id="PF03153">
    <property type="entry name" value="TFIIA"/>
    <property type="match status" value="2"/>
</dbReference>
<dbReference type="OrthoDB" id="6275927at2759"/>
<evidence type="ECO:0000256" key="1">
    <source>
        <dbReference type="ARBA" id="ARBA00004123"/>
    </source>
</evidence>
<sequence length="342" mass="37750">MAQVHSGVVNKLYKSVIDDVISRTRDIFLDEGIDEQVLVELRSLWEQKLAQTKAVLDEPLEHDSKPDVKSTKAAKAAEAKAAAAAAAAAAASSASAASGFEVRAEQPASQQPSSIQLIPVQINIPMSTGSPQNSVKTITIQVPSTSLQTGASQLQTILSSPAATAAMALPIETATDVLQKLINQALLRSVDNVSQLDGASFIPTRRRHRKKKKKISVVFQFDGAQMDSSDDDEDDEMQDDEEDEDEDDDEDDKEKDKQKGDKDLRSDEDEDVHEEEEEPLNSEDDLTDEDPATIFDTENVVVCQYDKISHARNRWRFNFKDGIMNLVGRDYVFQRAVGDAEW</sequence>
<dbReference type="GO" id="GO:0005672">
    <property type="term" value="C:transcription factor TFIIA complex"/>
    <property type="evidence" value="ECO:0007669"/>
    <property type="project" value="InterPro"/>
</dbReference>
<reference evidence="6" key="1">
    <citation type="submission" date="2020-11" db="EMBL/GenBank/DDBJ databases">
        <authorList>
            <person name="Tran Van P."/>
        </authorList>
    </citation>
    <scope>NUCLEOTIDE SEQUENCE</scope>
</reference>
<dbReference type="InterPro" id="IPR004855">
    <property type="entry name" value="TFIIA_asu/bsu"/>
</dbReference>
<evidence type="ECO:0000313" key="7">
    <source>
        <dbReference type="Proteomes" id="UP000678499"/>
    </source>
</evidence>
<dbReference type="FunFam" id="1.10.287.100:FF:000001">
    <property type="entry name" value="Transcription initiation factor IIA subunit"/>
    <property type="match status" value="1"/>
</dbReference>
<dbReference type="EMBL" id="CAJPEX010000311">
    <property type="protein sequence ID" value="CAG0915010.1"/>
    <property type="molecule type" value="Genomic_DNA"/>
</dbReference>
<feature type="region of interest" description="Disordered" evidence="5">
    <location>
        <begin position="221"/>
        <end position="290"/>
    </location>
</feature>
<dbReference type="Gene3D" id="1.10.287.100">
    <property type="match status" value="1"/>
</dbReference>
<feature type="compositionally biased region" description="Basic and acidic residues" evidence="5">
    <location>
        <begin position="254"/>
        <end position="265"/>
    </location>
</feature>
<keyword evidence="4" id="KW-0539">Nucleus</keyword>
<evidence type="ECO:0000313" key="6">
    <source>
        <dbReference type="EMBL" id="CAD7274858.1"/>
    </source>
</evidence>
<feature type="compositionally biased region" description="Acidic residues" evidence="5">
    <location>
        <begin position="228"/>
        <end position="253"/>
    </location>
</feature>
<feature type="compositionally biased region" description="Acidic residues" evidence="5">
    <location>
        <begin position="266"/>
        <end position="290"/>
    </location>
</feature>
<keyword evidence="3" id="KW-0804">Transcription</keyword>
<evidence type="ECO:0000256" key="3">
    <source>
        <dbReference type="ARBA" id="ARBA00023163"/>
    </source>
</evidence>
<gene>
    <name evidence="6" type="ORF">NMOB1V02_LOCUS2678</name>
</gene>
<evidence type="ECO:0008006" key="8">
    <source>
        <dbReference type="Google" id="ProtNLM"/>
    </source>
</evidence>
<dbReference type="EMBL" id="OA882348">
    <property type="protein sequence ID" value="CAD7274858.1"/>
    <property type="molecule type" value="Genomic_DNA"/>
</dbReference>
<protein>
    <recommendedName>
        <fullName evidence="8">Transcription initiation factor IIA subunit 1</fullName>
    </recommendedName>
</protein>
<dbReference type="AlphaFoldDB" id="A0A7R9GA65"/>
<accession>A0A7R9GA65</accession>
<dbReference type="PANTHER" id="PTHR12694">
    <property type="entry name" value="TRANSCRIPTION INITIATION FACTOR IIA SUBUNIT 1"/>
    <property type="match status" value="1"/>
</dbReference>
<organism evidence="6">
    <name type="scientific">Notodromas monacha</name>
    <dbReference type="NCBI Taxonomy" id="399045"/>
    <lineage>
        <taxon>Eukaryota</taxon>
        <taxon>Metazoa</taxon>
        <taxon>Ecdysozoa</taxon>
        <taxon>Arthropoda</taxon>
        <taxon>Crustacea</taxon>
        <taxon>Oligostraca</taxon>
        <taxon>Ostracoda</taxon>
        <taxon>Podocopa</taxon>
        <taxon>Podocopida</taxon>
        <taxon>Cypridocopina</taxon>
        <taxon>Cypridoidea</taxon>
        <taxon>Cyprididae</taxon>
        <taxon>Notodromas</taxon>
    </lineage>
</organism>
<dbReference type="SMART" id="SM01371">
    <property type="entry name" value="TFIIA"/>
    <property type="match status" value="1"/>
</dbReference>
<dbReference type="SUPFAM" id="SSF50784">
    <property type="entry name" value="Transcription factor IIA (TFIIA), beta-barrel domain"/>
    <property type="match status" value="1"/>
</dbReference>
<comment type="similarity">
    <text evidence="2">Belongs to the TFIIA subunit 1 family.</text>
</comment>
<evidence type="ECO:0000256" key="5">
    <source>
        <dbReference type="SAM" id="MobiDB-lite"/>
    </source>
</evidence>
<keyword evidence="7" id="KW-1185">Reference proteome</keyword>
<evidence type="ECO:0000256" key="4">
    <source>
        <dbReference type="ARBA" id="ARBA00023242"/>
    </source>
</evidence>
<dbReference type="GO" id="GO:0006367">
    <property type="term" value="P:transcription initiation at RNA polymerase II promoter"/>
    <property type="evidence" value="ECO:0007669"/>
    <property type="project" value="InterPro"/>
</dbReference>
<comment type="subcellular location">
    <subcellularLocation>
        <location evidence="1">Nucleus</location>
    </subcellularLocation>
</comment>
<proteinExistence type="inferred from homology"/>